<evidence type="ECO:0000256" key="3">
    <source>
        <dbReference type="ARBA" id="ARBA00022989"/>
    </source>
</evidence>
<dbReference type="EMBL" id="FOLG01000017">
    <property type="protein sequence ID" value="SFD14611.1"/>
    <property type="molecule type" value="Genomic_DNA"/>
</dbReference>
<dbReference type="GO" id="GO:0016020">
    <property type="term" value="C:membrane"/>
    <property type="evidence" value="ECO:0007669"/>
    <property type="project" value="UniProtKB-SubCell"/>
</dbReference>
<evidence type="ECO:0000256" key="2">
    <source>
        <dbReference type="ARBA" id="ARBA00022692"/>
    </source>
</evidence>
<gene>
    <name evidence="7" type="ORF">SAMN04488094_11715</name>
</gene>
<organism evidence="7 8">
    <name type="scientific">Tropicimonas isoalkanivorans</name>
    <dbReference type="NCBI Taxonomy" id="441112"/>
    <lineage>
        <taxon>Bacteria</taxon>
        <taxon>Pseudomonadati</taxon>
        <taxon>Pseudomonadota</taxon>
        <taxon>Alphaproteobacteria</taxon>
        <taxon>Rhodobacterales</taxon>
        <taxon>Roseobacteraceae</taxon>
        <taxon>Tropicimonas</taxon>
    </lineage>
</organism>
<dbReference type="Pfam" id="PF04335">
    <property type="entry name" value="VirB8"/>
    <property type="match status" value="1"/>
</dbReference>
<evidence type="ECO:0000256" key="5">
    <source>
        <dbReference type="SAM" id="Phobius"/>
    </source>
</evidence>
<evidence type="ECO:0000313" key="7">
    <source>
        <dbReference type="EMBL" id="SFD14611.1"/>
    </source>
</evidence>
<protein>
    <submittedName>
        <fullName evidence="7">Type IV secretion system protein VirB8</fullName>
    </submittedName>
</protein>
<sequence length="221" mass="24714">MSRSEVIETIEEELIFGAMRREKQWKLATLFAGLVAMGSLVAAAIVVLSYTPPPPVLIPYNPETGMAMPNATVRSISLAEREAVIEAAVYRYVIDRESYNQIDNDLRIRRALSQSSGRARTSLSAAWDSGNASYPPARYGDRAEIQVNVLSISHITNDRAQIRLQKRLVSPDGLREGDFTIVLAYDFDPATQKSLEAVWQNPFGFTVTDYNITSDKRERDL</sequence>
<dbReference type="AlphaFoldDB" id="A0A1I1PXG7"/>
<keyword evidence="3 5" id="KW-1133">Transmembrane helix</keyword>
<keyword evidence="4 5" id="KW-0472">Membrane</keyword>
<keyword evidence="8" id="KW-1185">Reference proteome</keyword>
<dbReference type="Proteomes" id="UP000198728">
    <property type="component" value="Unassembled WGS sequence"/>
</dbReference>
<dbReference type="Gene3D" id="3.10.450.230">
    <property type="entry name" value="VirB8 protein"/>
    <property type="match status" value="1"/>
</dbReference>
<evidence type="ECO:0000259" key="6">
    <source>
        <dbReference type="Pfam" id="PF04335"/>
    </source>
</evidence>
<comment type="subcellular location">
    <subcellularLocation>
        <location evidence="1">Membrane</location>
        <topology evidence="1">Single-pass membrane protein</topology>
    </subcellularLocation>
</comment>
<evidence type="ECO:0000256" key="1">
    <source>
        <dbReference type="ARBA" id="ARBA00004167"/>
    </source>
</evidence>
<dbReference type="OrthoDB" id="7366154at2"/>
<dbReference type="InterPro" id="IPR007430">
    <property type="entry name" value="VirB8"/>
</dbReference>
<dbReference type="InterPro" id="IPR032710">
    <property type="entry name" value="NTF2-like_dom_sf"/>
</dbReference>
<proteinExistence type="predicted"/>
<accession>A0A1I1PXG7</accession>
<keyword evidence="2 5" id="KW-0812">Transmembrane</keyword>
<feature type="transmembrane region" description="Helical" evidence="5">
    <location>
        <begin position="27"/>
        <end position="50"/>
    </location>
</feature>
<dbReference type="RefSeq" id="WP_093362580.1">
    <property type="nucleotide sequence ID" value="NZ_FOLG01000017.1"/>
</dbReference>
<reference evidence="7 8" key="1">
    <citation type="submission" date="2016-10" db="EMBL/GenBank/DDBJ databases">
        <authorList>
            <person name="de Groot N.N."/>
        </authorList>
    </citation>
    <scope>NUCLEOTIDE SEQUENCE [LARGE SCALE GENOMIC DNA]</scope>
    <source>
        <strain evidence="7 8">DSM 19548</strain>
    </source>
</reference>
<evidence type="ECO:0000256" key="4">
    <source>
        <dbReference type="ARBA" id="ARBA00023136"/>
    </source>
</evidence>
<dbReference type="CDD" id="cd16424">
    <property type="entry name" value="VirB8"/>
    <property type="match status" value="1"/>
</dbReference>
<evidence type="ECO:0000313" key="8">
    <source>
        <dbReference type="Proteomes" id="UP000198728"/>
    </source>
</evidence>
<dbReference type="STRING" id="441112.SAMN04488094_11715"/>
<dbReference type="SUPFAM" id="SSF54427">
    <property type="entry name" value="NTF2-like"/>
    <property type="match status" value="1"/>
</dbReference>
<feature type="domain" description="Bacterial virulence protein VirB8" evidence="6">
    <location>
        <begin position="9"/>
        <end position="214"/>
    </location>
</feature>
<name>A0A1I1PXG7_9RHOB</name>